<dbReference type="EMBL" id="BACD03000046">
    <property type="protein sequence ID" value="GAO51468.1"/>
    <property type="molecule type" value="Genomic_DNA"/>
</dbReference>
<evidence type="ECO:0000313" key="1">
    <source>
        <dbReference type="EMBL" id="GAO51468.1"/>
    </source>
</evidence>
<reference evidence="1 2" key="3">
    <citation type="journal article" date="2015" name="Genome Announc.">
        <title>Draft Genome Sequence of the Archiascomycetous Yeast Saitoella complicata.</title>
        <authorList>
            <person name="Yamauchi K."/>
            <person name="Kondo S."/>
            <person name="Hamamoto M."/>
            <person name="Takahashi Y."/>
            <person name="Ogura Y."/>
            <person name="Hayashi T."/>
            <person name="Nishida H."/>
        </authorList>
    </citation>
    <scope>NUCLEOTIDE SEQUENCE [LARGE SCALE GENOMIC DNA]</scope>
    <source>
        <strain evidence="1 2">NRRL Y-17804</strain>
    </source>
</reference>
<protein>
    <submittedName>
        <fullName evidence="1">Uncharacterized protein</fullName>
    </submittedName>
</protein>
<accession>A0A0E9NNU5</accession>
<proteinExistence type="predicted"/>
<keyword evidence="2" id="KW-1185">Reference proteome</keyword>
<gene>
    <name evidence="1" type="ORF">G7K_5568-t1</name>
</gene>
<dbReference type="AlphaFoldDB" id="A0A0E9NNU5"/>
<reference evidence="1 2" key="2">
    <citation type="journal article" date="2014" name="J. Gen. Appl. Microbiol.">
        <title>The early diverging ascomycetous budding yeast Saitoella complicata has three histone deacetylases belonging to the Clr6, Hos2, and Rpd3 lineages.</title>
        <authorList>
            <person name="Nishida H."/>
            <person name="Matsumoto T."/>
            <person name="Kondo S."/>
            <person name="Hamamoto M."/>
            <person name="Yoshikawa H."/>
        </authorList>
    </citation>
    <scope>NUCLEOTIDE SEQUENCE [LARGE SCALE GENOMIC DNA]</scope>
    <source>
        <strain evidence="1 2">NRRL Y-17804</strain>
    </source>
</reference>
<comment type="caution">
    <text evidence="1">The sequence shown here is derived from an EMBL/GenBank/DDBJ whole genome shotgun (WGS) entry which is preliminary data.</text>
</comment>
<organism evidence="1 2">
    <name type="scientific">Saitoella complicata (strain BCRC 22490 / CBS 7301 / JCM 7358 / NBRC 10748 / NRRL Y-17804)</name>
    <dbReference type="NCBI Taxonomy" id="698492"/>
    <lineage>
        <taxon>Eukaryota</taxon>
        <taxon>Fungi</taxon>
        <taxon>Dikarya</taxon>
        <taxon>Ascomycota</taxon>
        <taxon>Taphrinomycotina</taxon>
        <taxon>Taphrinomycotina incertae sedis</taxon>
        <taxon>Saitoella</taxon>
    </lineage>
</organism>
<reference evidence="1 2" key="1">
    <citation type="journal article" date="2011" name="J. Gen. Appl. Microbiol.">
        <title>Draft genome sequencing of the enigmatic yeast Saitoella complicata.</title>
        <authorList>
            <person name="Nishida H."/>
            <person name="Hamamoto M."/>
            <person name="Sugiyama J."/>
        </authorList>
    </citation>
    <scope>NUCLEOTIDE SEQUENCE [LARGE SCALE GENOMIC DNA]</scope>
    <source>
        <strain evidence="1 2">NRRL Y-17804</strain>
    </source>
</reference>
<dbReference type="Proteomes" id="UP000033140">
    <property type="component" value="Unassembled WGS sequence"/>
</dbReference>
<evidence type="ECO:0000313" key="2">
    <source>
        <dbReference type="Proteomes" id="UP000033140"/>
    </source>
</evidence>
<name>A0A0E9NNU5_SAICN</name>
<sequence>MRDAAKRQENIKACEMALSYGSMGSNALWVHDRIADLHLTTGSVHTVHILTSTSKQRRKTAITRKRSVDRRMACISGKHGSAFASDLVEGLGVFFRYGNSVRARGPAEQAVSVRVMRQSSRGIFGGWHDQCTQGKVLKSLGEIDRLAVTSATSRSEKRPTICARKLCYEREKQTPHEDESWLGIAWGIHWRITSVHGSLGPESPARPETDWVAKQYSVHPLSCCWQRNLRAQPLYGRFEALQTMVLWITTALR</sequence>